<proteinExistence type="predicted"/>
<protein>
    <recommendedName>
        <fullName evidence="6">C3H1-type domain-containing protein</fullName>
    </recommendedName>
</protein>
<dbReference type="GO" id="GO:0008270">
    <property type="term" value="F:zinc ion binding"/>
    <property type="evidence" value="ECO:0007669"/>
    <property type="project" value="UniProtKB-KW"/>
</dbReference>
<evidence type="ECO:0000259" key="6">
    <source>
        <dbReference type="PROSITE" id="PS50103"/>
    </source>
</evidence>
<evidence type="ECO:0000256" key="3">
    <source>
        <dbReference type="ARBA" id="ARBA00022833"/>
    </source>
</evidence>
<feature type="region of interest" description="Disordered" evidence="5">
    <location>
        <begin position="248"/>
        <end position="274"/>
    </location>
</feature>
<name>A0A1E1J259_LEIGU</name>
<dbReference type="Gene3D" id="4.10.1000.10">
    <property type="entry name" value="Zinc finger, CCCH-type"/>
    <property type="match status" value="1"/>
</dbReference>
<sequence>MGGETMVNELPSTTCLSSELCDAFSEYLERAYPHPGPFSRNKTAQVLSAFTGVSVHFITTALASSAACETATVSKAELRLALEALMRIDGGTDAWWESPDVTMLEFTGPVNQEARDAADSRADIGVKSLTSAHARSHRPSPPNSTSREGPPDSEMGAGSRQPSLRPTLNSWGSRGSRLSDTCSLPGVSLPRPHNTAASMECVVAAAMGELDMFIEDEQCSIQFHPGRLSLRFSSEVLNEAERFGTLAQQGRRVGDRSCSPSPAHPAGEQAVRPSCPPIAPTLTLAELDRFVHRGKTSKVCKQFVQTGRCTFGARCLYHHPSTAAMTPNELHAVPRHLPEDAPKPVGSCIASATARGASLHRSLTAPMPGSFLKDALSRSAWLYMFPVPPITPAYLSEEQVEAATMTEREREESCSTVSPPSLAGAAPAALLNLTVRPSGVQAPLAHSLLPQKGSSARAMPQSTPPLLPV</sequence>
<dbReference type="SMART" id="SM00356">
    <property type="entry name" value="ZnF_C3H1"/>
    <property type="match status" value="1"/>
</dbReference>
<dbReference type="SUPFAM" id="SSF90229">
    <property type="entry name" value="CCCH zinc finger"/>
    <property type="match status" value="1"/>
</dbReference>
<evidence type="ECO:0000256" key="2">
    <source>
        <dbReference type="ARBA" id="ARBA00022771"/>
    </source>
</evidence>
<keyword evidence="3 4" id="KW-0862">Zinc</keyword>
<dbReference type="InterPro" id="IPR036855">
    <property type="entry name" value="Znf_CCCH_sf"/>
</dbReference>
<dbReference type="PANTHER" id="PTHR16465">
    <property type="entry name" value="NUCLEASE-RELATED"/>
    <property type="match status" value="1"/>
</dbReference>
<gene>
    <name evidence="7" type="primary">LgM4147LRVhigh.30.01691.00090</name>
    <name evidence="7" type="ORF">BN36_3051580</name>
</gene>
<evidence type="ECO:0000256" key="4">
    <source>
        <dbReference type="PROSITE-ProRule" id="PRU00723"/>
    </source>
</evidence>
<dbReference type="AlphaFoldDB" id="A0A1E1J259"/>
<keyword evidence="2 4" id="KW-0863">Zinc-finger</keyword>
<dbReference type="GO" id="GO:0005689">
    <property type="term" value="C:U12-type spliceosomal complex"/>
    <property type="evidence" value="ECO:0007669"/>
    <property type="project" value="TreeGrafter"/>
</dbReference>
<feature type="zinc finger region" description="C3H1-type" evidence="4">
    <location>
        <begin position="294"/>
        <end position="322"/>
    </location>
</feature>
<evidence type="ECO:0000256" key="1">
    <source>
        <dbReference type="ARBA" id="ARBA00022723"/>
    </source>
</evidence>
<dbReference type="EMBL" id="CALQ01001357">
    <property type="protein sequence ID" value="CCM17660.1"/>
    <property type="molecule type" value="Genomic_DNA"/>
</dbReference>
<evidence type="ECO:0000256" key="5">
    <source>
        <dbReference type="SAM" id="MobiDB-lite"/>
    </source>
</evidence>
<dbReference type="Pfam" id="PF00642">
    <property type="entry name" value="zf-CCCH"/>
    <property type="match status" value="1"/>
</dbReference>
<feature type="region of interest" description="Disordered" evidence="5">
    <location>
        <begin position="130"/>
        <end position="183"/>
    </location>
</feature>
<reference evidence="7" key="1">
    <citation type="submission" date="2012-08" db="EMBL/GenBank/DDBJ databases">
        <title>Comparative genomics of metastatic and non-metastatic Leishmania guyanensis provides insights into polygenic factors involved in Leishmania RNA virus infection.</title>
        <authorList>
            <person name="Smith D."/>
            <person name="Hertz-Fowler C."/>
            <person name="Martin R."/>
            <person name="Dickens N."/>
            <person name="Fasel N."/>
            <person name="Falquet L."/>
            <person name="Beverley S."/>
            <person name="Zangger H."/>
            <person name="Calderon-Copete S."/>
            <person name="Mottram J."/>
            <person name="Xenarios I."/>
        </authorList>
    </citation>
    <scope>NUCLEOTIDE SEQUENCE</scope>
    <source>
        <strain evidence="7">MHOM/BR/75/M4147/SSU:IR2SAT-LUC</strain>
    </source>
</reference>
<keyword evidence="1 4" id="KW-0479">Metal-binding</keyword>
<feature type="compositionally biased region" description="Polar residues" evidence="5">
    <location>
        <begin position="160"/>
        <end position="182"/>
    </location>
</feature>
<dbReference type="InterPro" id="IPR000571">
    <property type="entry name" value="Znf_CCCH"/>
</dbReference>
<feature type="domain" description="C3H1-type" evidence="6">
    <location>
        <begin position="294"/>
        <end position="322"/>
    </location>
</feature>
<accession>A0A1E1J259</accession>
<dbReference type="PROSITE" id="PS50103">
    <property type="entry name" value="ZF_C3H1"/>
    <property type="match status" value="1"/>
</dbReference>
<evidence type="ECO:0000313" key="7">
    <source>
        <dbReference type="EMBL" id="CCM17660.1"/>
    </source>
</evidence>
<dbReference type="PANTHER" id="PTHR16465:SF0">
    <property type="entry name" value="ZINC FINGER MATRIN-TYPE PROTEIN 5"/>
    <property type="match status" value="1"/>
</dbReference>
<organism evidence="7">
    <name type="scientific">Leishmania guyanensis</name>
    <dbReference type="NCBI Taxonomy" id="5670"/>
    <lineage>
        <taxon>Eukaryota</taxon>
        <taxon>Discoba</taxon>
        <taxon>Euglenozoa</taxon>
        <taxon>Kinetoplastea</taxon>
        <taxon>Metakinetoplastina</taxon>
        <taxon>Trypanosomatida</taxon>
        <taxon>Trypanosomatidae</taxon>
        <taxon>Leishmaniinae</taxon>
        <taxon>Leishmania</taxon>
        <taxon>Leishmania guyanensis species complex</taxon>
    </lineage>
</organism>